<dbReference type="EMBL" id="CP012672">
    <property type="protein sequence ID" value="AUX35980.1"/>
    <property type="molecule type" value="Genomic_DNA"/>
</dbReference>
<evidence type="ECO:0000256" key="1">
    <source>
        <dbReference type="ARBA" id="ARBA00009743"/>
    </source>
</evidence>
<proteinExistence type="inferred from homology"/>
<organism evidence="9 10">
    <name type="scientific">Sorangium cellulosum</name>
    <name type="common">Polyangium cellulosum</name>
    <dbReference type="NCBI Taxonomy" id="56"/>
    <lineage>
        <taxon>Bacteria</taxon>
        <taxon>Pseudomonadati</taxon>
        <taxon>Myxococcota</taxon>
        <taxon>Polyangia</taxon>
        <taxon>Polyangiales</taxon>
        <taxon>Polyangiaceae</taxon>
        <taxon>Sorangium</taxon>
    </lineage>
</organism>
<evidence type="ECO:0000256" key="6">
    <source>
        <dbReference type="SAM" id="MobiDB-lite"/>
    </source>
</evidence>
<evidence type="ECO:0000313" key="10">
    <source>
        <dbReference type="Proteomes" id="UP000295497"/>
    </source>
</evidence>
<dbReference type="CDD" id="cd14792">
    <property type="entry name" value="GH27"/>
    <property type="match status" value="1"/>
</dbReference>
<evidence type="ECO:0000256" key="2">
    <source>
        <dbReference type="ARBA" id="ARBA00022729"/>
    </source>
</evidence>
<dbReference type="PANTHER" id="PTHR11452:SF42">
    <property type="entry name" value="ALPHA-GALACTOSIDASE"/>
    <property type="match status" value="1"/>
</dbReference>
<dbReference type="Pfam" id="PF05345">
    <property type="entry name" value="He_PIG"/>
    <property type="match status" value="1"/>
</dbReference>
<feature type="compositionally biased region" description="Basic residues" evidence="6">
    <location>
        <begin position="618"/>
        <end position="632"/>
    </location>
</feature>
<feature type="region of interest" description="Disordered" evidence="6">
    <location>
        <begin position="546"/>
        <end position="684"/>
    </location>
</feature>
<dbReference type="InterPro" id="IPR013785">
    <property type="entry name" value="Aldolase_TIM"/>
</dbReference>
<dbReference type="InterPro" id="IPR015919">
    <property type="entry name" value="Cadherin-like_sf"/>
</dbReference>
<dbReference type="GO" id="GO:0004557">
    <property type="term" value="F:alpha-galactosidase activity"/>
    <property type="evidence" value="ECO:0007669"/>
    <property type="project" value="UniProtKB-EC"/>
</dbReference>
<keyword evidence="5" id="KW-1015">Disulfide bond</keyword>
<evidence type="ECO:0000256" key="3">
    <source>
        <dbReference type="ARBA" id="ARBA00022801"/>
    </source>
</evidence>
<keyword evidence="3 5" id="KW-0378">Hydrolase</keyword>
<sequence length="684" mass="71619">MRLPRTSFLLVGATLAATQVLSGAAHAQSSIDISLAEAPATPRLQGPFVYGAAPSSPFLFAIPATGRAPLEFSASGLPAGLTLAPSTGIISGTTPAAGSYPVTVTVTSSAGTASATYTLQSGGTLALTPPMGWNSYDSFGASVTEQDMIDQAQAVRTHLQPYGWNTVVIDYRWYEPGQPIDANGRYLPAASKYPSATGSNGLKSLADRIHAMGLSFGIHIMRGVPRKSYDANLPIAASSFTTRDAGNPNDPCPWDDHMWGVRGDTPAGQAWYDALFQQYASWGVDFVKIDDMLNNTTRRYHQAEADAIHRAVEKTGRSIVLSFSPGPNDPSWLITSSGHLNSNANMWRVVNDFWDFNALTDLPGVLRAASTWQGVGDLTPGHWPDLDMLPLGYLGPRNEWHASGQTTFTKNEQVTIMSLWTMLPSPLMFGGNPARLGSDAWTLALLTNEEVLAVNQDALGARGHRTTVNGGEIWVRDLSGDRKAVAFFNHGDQDMAMSVQFSELGVTGTPVIRDLWRRADVSGMSDALSASVPAGAALMYTLSPPGGMGEASSAASTSSSSGGGSTSEGGGGLGGGGGAGTTGVGAGGDGSGERPARRATPAASRAAAAARCPAPLARPRRFSCSSRRRRSARLVEEQPDATTRTPPAADPGVPRGTAMASSRSGPSENIAPLVAARRQTSEEA</sequence>
<dbReference type="AlphaFoldDB" id="A0A4P2QZE0"/>
<dbReference type="Pfam" id="PF17801">
    <property type="entry name" value="Melibiase_C"/>
    <property type="match status" value="1"/>
</dbReference>
<evidence type="ECO:0000256" key="5">
    <source>
        <dbReference type="RuleBase" id="RU361168"/>
    </source>
</evidence>
<gene>
    <name evidence="9" type="ORF">SOCE836_081840</name>
</gene>
<feature type="compositionally biased region" description="Low complexity" evidence="6">
    <location>
        <begin position="598"/>
        <end position="617"/>
    </location>
</feature>
<comment type="catalytic activity">
    <reaction evidence="5">
        <text>Hydrolysis of terminal, non-reducing alpha-D-galactose residues in alpha-D-galactosides, including galactose oligosaccharides, galactomannans and galactolipids.</text>
        <dbReference type="EC" id="3.2.1.22"/>
    </reaction>
</comment>
<dbReference type="SUPFAM" id="SSF51445">
    <property type="entry name" value="(Trans)glycosidases"/>
    <property type="match status" value="1"/>
</dbReference>
<dbReference type="InterPro" id="IPR013780">
    <property type="entry name" value="Glyco_hydro_b"/>
</dbReference>
<dbReference type="SUPFAM" id="SSF51011">
    <property type="entry name" value="Glycosyl hydrolase domain"/>
    <property type="match status" value="1"/>
</dbReference>
<dbReference type="Gene3D" id="2.60.40.1180">
    <property type="entry name" value="Golgi alpha-mannosidase II"/>
    <property type="match status" value="1"/>
</dbReference>
<dbReference type="InterPro" id="IPR017853">
    <property type="entry name" value="GH"/>
</dbReference>
<dbReference type="GO" id="GO:0005975">
    <property type="term" value="P:carbohydrate metabolic process"/>
    <property type="evidence" value="ECO:0007669"/>
    <property type="project" value="InterPro"/>
</dbReference>
<feature type="compositionally biased region" description="Low complexity" evidence="6">
    <location>
        <begin position="550"/>
        <end position="560"/>
    </location>
</feature>
<evidence type="ECO:0000313" key="9">
    <source>
        <dbReference type="EMBL" id="AUX35980.1"/>
    </source>
</evidence>
<dbReference type="Gene3D" id="2.60.40.10">
    <property type="entry name" value="Immunoglobulins"/>
    <property type="match status" value="1"/>
</dbReference>
<dbReference type="Pfam" id="PF16499">
    <property type="entry name" value="Melibiase_2"/>
    <property type="match status" value="1"/>
</dbReference>
<accession>A0A4P2QZE0</accession>
<feature type="compositionally biased region" description="Gly residues" evidence="6">
    <location>
        <begin position="561"/>
        <end position="590"/>
    </location>
</feature>
<feature type="chain" id="PRO_5020338235" description="Alpha-galactosidase" evidence="7">
    <location>
        <begin position="28"/>
        <end position="684"/>
    </location>
</feature>
<evidence type="ECO:0000259" key="8">
    <source>
        <dbReference type="Pfam" id="PF17801"/>
    </source>
</evidence>
<keyword evidence="4 5" id="KW-0326">Glycosidase</keyword>
<dbReference type="PANTHER" id="PTHR11452">
    <property type="entry name" value="ALPHA-GALACTOSIDASE/ALPHA-N-ACETYLGALACTOSAMINIDASE"/>
    <property type="match status" value="1"/>
</dbReference>
<dbReference type="PRINTS" id="PR00740">
    <property type="entry name" value="GLHYDRLASE27"/>
</dbReference>
<dbReference type="Gene3D" id="3.20.20.70">
    <property type="entry name" value="Aldolase class I"/>
    <property type="match status" value="1"/>
</dbReference>
<comment type="similarity">
    <text evidence="1 5">Belongs to the glycosyl hydrolase 27 family.</text>
</comment>
<evidence type="ECO:0000256" key="7">
    <source>
        <dbReference type="SAM" id="SignalP"/>
    </source>
</evidence>
<dbReference type="InterPro" id="IPR041233">
    <property type="entry name" value="Melibiase_C"/>
</dbReference>
<dbReference type="SUPFAM" id="SSF49313">
    <property type="entry name" value="Cadherin-like"/>
    <property type="match status" value="1"/>
</dbReference>
<dbReference type="InterPro" id="IPR002241">
    <property type="entry name" value="Glyco_hydro_27"/>
</dbReference>
<protein>
    <recommendedName>
        <fullName evidence="5">Alpha-galactosidase</fullName>
        <ecNumber evidence="5">3.2.1.22</ecNumber>
    </recommendedName>
    <alternativeName>
        <fullName evidence="5">Melibiase</fullName>
    </alternativeName>
</protein>
<keyword evidence="2 7" id="KW-0732">Signal</keyword>
<evidence type="ECO:0000256" key="4">
    <source>
        <dbReference type="ARBA" id="ARBA00023295"/>
    </source>
</evidence>
<dbReference type="EC" id="3.2.1.22" evidence="5"/>
<dbReference type="GO" id="GO:0016020">
    <property type="term" value="C:membrane"/>
    <property type="evidence" value="ECO:0007669"/>
    <property type="project" value="InterPro"/>
</dbReference>
<dbReference type="InterPro" id="IPR013783">
    <property type="entry name" value="Ig-like_fold"/>
</dbReference>
<name>A0A4P2QZE0_SORCE</name>
<dbReference type="GO" id="GO:0005509">
    <property type="term" value="F:calcium ion binding"/>
    <property type="evidence" value="ECO:0007669"/>
    <property type="project" value="InterPro"/>
</dbReference>
<feature type="signal peptide" evidence="7">
    <location>
        <begin position="1"/>
        <end position="27"/>
    </location>
</feature>
<reference evidence="9 10" key="1">
    <citation type="submission" date="2015-09" db="EMBL/GenBank/DDBJ databases">
        <title>Sorangium comparison.</title>
        <authorList>
            <person name="Zaburannyi N."/>
            <person name="Bunk B."/>
            <person name="Overmann J."/>
            <person name="Mueller R."/>
        </authorList>
    </citation>
    <scope>NUCLEOTIDE SEQUENCE [LARGE SCALE GENOMIC DNA]</scope>
    <source>
        <strain evidence="9 10">So ce836</strain>
    </source>
</reference>
<feature type="domain" description="Alpha galactosidase C-terminal" evidence="8">
    <location>
        <begin position="471"/>
        <end position="542"/>
    </location>
</feature>
<dbReference type="Proteomes" id="UP000295497">
    <property type="component" value="Chromosome"/>
</dbReference>